<accession>A0A2T0S8G6</accession>
<dbReference type="AlphaFoldDB" id="A0A2T0S8G6"/>
<dbReference type="Proteomes" id="UP000239209">
    <property type="component" value="Unassembled WGS sequence"/>
</dbReference>
<dbReference type="OrthoDB" id="3288664at2"/>
<evidence type="ECO:0000313" key="1">
    <source>
        <dbReference type="EMBL" id="PRY29603.1"/>
    </source>
</evidence>
<evidence type="ECO:0000313" key="2">
    <source>
        <dbReference type="Proteomes" id="UP000239209"/>
    </source>
</evidence>
<name>A0A2T0S8G6_9ACTN</name>
<organism evidence="1 2">
    <name type="scientific">Pseudosporangium ferrugineum</name>
    <dbReference type="NCBI Taxonomy" id="439699"/>
    <lineage>
        <taxon>Bacteria</taxon>
        <taxon>Bacillati</taxon>
        <taxon>Actinomycetota</taxon>
        <taxon>Actinomycetes</taxon>
        <taxon>Micromonosporales</taxon>
        <taxon>Micromonosporaceae</taxon>
        <taxon>Pseudosporangium</taxon>
    </lineage>
</organism>
<keyword evidence="2" id="KW-1185">Reference proteome</keyword>
<dbReference type="RefSeq" id="WP_106127226.1">
    <property type="nucleotide sequence ID" value="NZ_PVZG01000006.1"/>
</dbReference>
<protein>
    <submittedName>
        <fullName evidence="1">Uncharacterized protein</fullName>
    </submittedName>
</protein>
<reference evidence="1 2" key="1">
    <citation type="submission" date="2018-03" db="EMBL/GenBank/DDBJ databases">
        <title>Genomic Encyclopedia of Archaeal and Bacterial Type Strains, Phase II (KMG-II): from individual species to whole genera.</title>
        <authorList>
            <person name="Goeker M."/>
        </authorList>
    </citation>
    <scope>NUCLEOTIDE SEQUENCE [LARGE SCALE GENOMIC DNA]</scope>
    <source>
        <strain evidence="1 2">DSM 45348</strain>
    </source>
</reference>
<comment type="caution">
    <text evidence="1">The sequence shown here is derived from an EMBL/GenBank/DDBJ whole genome shotgun (WGS) entry which is preliminary data.</text>
</comment>
<dbReference type="EMBL" id="PVZG01000006">
    <property type="protein sequence ID" value="PRY29603.1"/>
    <property type="molecule type" value="Genomic_DNA"/>
</dbReference>
<gene>
    <name evidence="1" type="ORF">CLV70_106324</name>
</gene>
<sequence length="320" mass="33950">MIGSWFATDYDEPQHVIEGLPVEVGSGRDPGLCIVDQVVRGAAILGRVTGDYGAAGLKVSSPGVPTRVSVVIHLDETGTRWWSDRVRPPRLAPELPRLVLVRAQGELRGAAVLARRQGLRRAGGAKVTVEFDLTAAELDGDGLLMVELAEPPRPDWLRDRVAARSALGVRIDKISVRAQPPTTATPVPAGPTGCDLALLPPSGPERFRLELAPVTPAPPLPRSPSTKLTRRKPARAGFKVLRAARRAGTRVIAEVNKSRPGSGTGVRAVDLLTGVPVELELVRREAAALELRRTGPAAGPVLIGLDPADRGLSCRVVPGR</sequence>
<proteinExistence type="predicted"/>